<feature type="transmembrane region" description="Helical" evidence="1">
    <location>
        <begin position="72"/>
        <end position="89"/>
    </location>
</feature>
<name>A0ABV4UR45_9MICC</name>
<organism evidence="2 3">
    <name type="scientific">Arthrobacter halodurans</name>
    <dbReference type="NCBI Taxonomy" id="516699"/>
    <lineage>
        <taxon>Bacteria</taxon>
        <taxon>Bacillati</taxon>
        <taxon>Actinomycetota</taxon>
        <taxon>Actinomycetes</taxon>
        <taxon>Micrococcales</taxon>
        <taxon>Micrococcaceae</taxon>
        <taxon>Arthrobacter</taxon>
    </lineage>
</organism>
<proteinExistence type="predicted"/>
<keyword evidence="1" id="KW-0812">Transmembrane</keyword>
<accession>A0ABV4UR45</accession>
<keyword evidence="1" id="KW-1133">Transmembrane helix</keyword>
<dbReference type="RefSeq" id="WP_373971886.1">
    <property type="nucleotide sequence ID" value="NZ_JBHDLJ010000006.1"/>
</dbReference>
<reference evidence="2 3" key="1">
    <citation type="submission" date="2024-09" db="EMBL/GenBank/DDBJ databases">
        <authorList>
            <person name="Salinas-Garcia M.A."/>
            <person name="Prieme A."/>
        </authorList>
    </citation>
    <scope>NUCLEOTIDE SEQUENCE [LARGE SCALE GENOMIC DNA]</scope>
    <source>
        <strain evidence="2 3">DSM 21081</strain>
    </source>
</reference>
<dbReference type="Pfam" id="PF11139">
    <property type="entry name" value="SfLAP"/>
    <property type="match status" value="1"/>
</dbReference>
<gene>
    <name evidence="2" type="ORF">ACETWP_08940</name>
</gene>
<feature type="transmembrane region" description="Helical" evidence="1">
    <location>
        <begin position="158"/>
        <end position="179"/>
    </location>
</feature>
<comment type="caution">
    <text evidence="2">The sequence shown here is derived from an EMBL/GenBank/DDBJ whole genome shotgun (WGS) entry which is preliminary data.</text>
</comment>
<dbReference type="Proteomes" id="UP001575652">
    <property type="component" value="Unassembled WGS sequence"/>
</dbReference>
<keyword evidence="1" id="KW-0472">Membrane</keyword>
<evidence type="ECO:0000313" key="3">
    <source>
        <dbReference type="Proteomes" id="UP001575652"/>
    </source>
</evidence>
<evidence type="ECO:0000313" key="2">
    <source>
        <dbReference type="EMBL" id="MFB0834712.1"/>
    </source>
</evidence>
<dbReference type="EMBL" id="JBHDLJ010000006">
    <property type="protein sequence ID" value="MFB0834712.1"/>
    <property type="molecule type" value="Genomic_DNA"/>
</dbReference>
<evidence type="ECO:0000256" key="1">
    <source>
        <dbReference type="SAM" id="Phobius"/>
    </source>
</evidence>
<protein>
    <submittedName>
        <fullName evidence="2">GAP family protein</fullName>
    </submittedName>
</protein>
<keyword evidence="3" id="KW-1185">Reference proteome</keyword>
<feature type="transmembrane region" description="Helical" evidence="1">
    <location>
        <begin position="12"/>
        <end position="30"/>
    </location>
</feature>
<sequence length="221" mass="22516">MLELVAELVPQALGLAASPLPLIAVLLMVLSPNGRGRSIGFAAGRILGVLATVAAVAALSELVTRGDEGTRTGSVIRLVLGAAFVLLAFSKFRARPTGTAEPKTPNWMLALDGMSPAKALGTGFGVTVANPKELFFGIAAGVVIGSATLPPASLAAAVLVYAALATVTVVVPVVAYLFVGARVQAVLEPVRAWLVRRYDLVIAIVLAVIGAVMVVKGITGL</sequence>
<feature type="transmembrane region" description="Helical" evidence="1">
    <location>
        <begin position="134"/>
        <end position="152"/>
    </location>
</feature>
<feature type="transmembrane region" description="Helical" evidence="1">
    <location>
        <begin position="200"/>
        <end position="219"/>
    </location>
</feature>
<dbReference type="InterPro" id="IPR021315">
    <property type="entry name" value="Gap/Sap"/>
</dbReference>
<feature type="transmembrane region" description="Helical" evidence="1">
    <location>
        <begin position="42"/>
        <end position="60"/>
    </location>
</feature>